<evidence type="ECO:0000313" key="1">
    <source>
        <dbReference type="EMBL" id="MED6128214.1"/>
    </source>
</evidence>
<gene>
    <name evidence="1" type="ORF">PIB30_095417</name>
</gene>
<accession>A0ABU6RWB1</accession>
<keyword evidence="2" id="KW-1185">Reference proteome</keyword>
<proteinExistence type="predicted"/>
<sequence>MSCPLHVQCSFCPRSLVVTPSTPPSSFVAAPLTPSHSLASLQSVVGAFLRQPFGALRRRVSPYLEHPSLSSSRVSHSFQVCASSSGLLPFNKSH</sequence>
<evidence type="ECO:0000313" key="2">
    <source>
        <dbReference type="Proteomes" id="UP001341840"/>
    </source>
</evidence>
<comment type="caution">
    <text evidence="1">The sequence shown here is derived from an EMBL/GenBank/DDBJ whole genome shotgun (WGS) entry which is preliminary data.</text>
</comment>
<dbReference type="EMBL" id="JASCZI010032388">
    <property type="protein sequence ID" value="MED6128214.1"/>
    <property type="molecule type" value="Genomic_DNA"/>
</dbReference>
<reference evidence="1 2" key="1">
    <citation type="journal article" date="2023" name="Plants (Basel)">
        <title>Bridging the Gap: Combining Genomics and Transcriptomics Approaches to Understand Stylosanthes scabra, an Orphan Legume from the Brazilian Caatinga.</title>
        <authorList>
            <person name="Ferreira-Neto J.R.C."/>
            <person name="da Silva M.D."/>
            <person name="Binneck E."/>
            <person name="de Melo N.F."/>
            <person name="da Silva R.H."/>
            <person name="de Melo A.L.T.M."/>
            <person name="Pandolfi V."/>
            <person name="Bustamante F.O."/>
            <person name="Brasileiro-Vidal A.C."/>
            <person name="Benko-Iseppon A.M."/>
        </authorList>
    </citation>
    <scope>NUCLEOTIDE SEQUENCE [LARGE SCALE GENOMIC DNA]</scope>
    <source>
        <tissue evidence="1">Leaves</tissue>
    </source>
</reference>
<protein>
    <submittedName>
        <fullName evidence="1">Uncharacterized protein</fullName>
    </submittedName>
</protein>
<name>A0ABU6RWB1_9FABA</name>
<organism evidence="1 2">
    <name type="scientific">Stylosanthes scabra</name>
    <dbReference type="NCBI Taxonomy" id="79078"/>
    <lineage>
        <taxon>Eukaryota</taxon>
        <taxon>Viridiplantae</taxon>
        <taxon>Streptophyta</taxon>
        <taxon>Embryophyta</taxon>
        <taxon>Tracheophyta</taxon>
        <taxon>Spermatophyta</taxon>
        <taxon>Magnoliopsida</taxon>
        <taxon>eudicotyledons</taxon>
        <taxon>Gunneridae</taxon>
        <taxon>Pentapetalae</taxon>
        <taxon>rosids</taxon>
        <taxon>fabids</taxon>
        <taxon>Fabales</taxon>
        <taxon>Fabaceae</taxon>
        <taxon>Papilionoideae</taxon>
        <taxon>50 kb inversion clade</taxon>
        <taxon>dalbergioids sensu lato</taxon>
        <taxon>Dalbergieae</taxon>
        <taxon>Pterocarpus clade</taxon>
        <taxon>Stylosanthes</taxon>
    </lineage>
</organism>
<feature type="non-terminal residue" evidence="1">
    <location>
        <position position="94"/>
    </location>
</feature>
<dbReference type="Proteomes" id="UP001341840">
    <property type="component" value="Unassembled WGS sequence"/>
</dbReference>